<gene>
    <name evidence="7" type="primary">ndhB_16</name>
    <name evidence="7" type="ORF">SDC9_34859</name>
</gene>
<evidence type="ECO:0000259" key="6">
    <source>
        <dbReference type="Pfam" id="PF00361"/>
    </source>
</evidence>
<dbReference type="GO" id="GO:0016020">
    <property type="term" value="C:membrane"/>
    <property type="evidence" value="ECO:0007669"/>
    <property type="project" value="UniProtKB-SubCell"/>
</dbReference>
<evidence type="ECO:0000256" key="1">
    <source>
        <dbReference type="ARBA" id="ARBA00004141"/>
    </source>
</evidence>
<feature type="transmembrane region" description="Helical" evidence="5">
    <location>
        <begin position="440"/>
        <end position="463"/>
    </location>
</feature>
<feature type="transmembrane region" description="Helical" evidence="5">
    <location>
        <begin position="364"/>
        <end position="393"/>
    </location>
</feature>
<feature type="transmembrane region" description="Helical" evidence="5">
    <location>
        <begin position="106"/>
        <end position="121"/>
    </location>
</feature>
<dbReference type="GO" id="GO:0016491">
    <property type="term" value="F:oxidoreductase activity"/>
    <property type="evidence" value="ECO:0007669"/>
    <property type="project" value="UniProtKB-KW"/>
</dbReference>
<feature type="transmembrane region" description="Helical" evidence="5">
    <location>
        <begin position="268"/>
        <end position="287"/>
    </location>
</feature>
<dbReference type="HAMAP" id="MF_00445">
    <property type="entry name" value="NDH1_NuoN_1"/>
    <property type="match status" value="1"/>
</dbReference>
<comment type="caution">
    <text evidence="7">The sequence shown here is derived from an EMBL/GenBank/DDBJ whole genome shotgun (WGS) entry which is preliminary data.</text>
</comment>
<feature type="transmembrane region" description="Helical" evidence="5">
    <location>
        <begin position="74"/>
        <end position="94"/>
    </location>
</feature>
<feature type="transmembrane region" description="Helical" evidence="5">
    <location>
        <begin position="235"/>
        <end position="256"/>
    </location>
</feature>
<dbReference type="InterPro" id="IPR010096">
    <property type="entry name" value="NADH-Q_OxRdtase_suN/2"/>
</dbReference>
<keyword evidence="2 5" id="KW-0812">Transmembrane</keyword>
<dbReference type="InterPro" id="IPR001750">
    <property type="entry name" value="ND/Mrp_TM"/>
</dbReference>
<feature type="transmembrane region" description="Helical" evidence="5">
    <location>
        <begin position="127"/>
        <end position="146"/>
    </location>
</feature>
<dbReference type="AlphaFoldDB" id="A0A644VC24"/>
<reference evidence="7" key="1">
    <citation type="submission" date="2019-08" db="EMBL/GenBank/DDBJ databases">
        <authorList>
            <person name="Kucharzyk K."/>
            <person name="Murdoch R.W."/>
            <person name="Higgins S."/>
            <person name="Loffler F."/>
        </authorList>
    </citation>
    <scope>NUCLEOTIDE SEQUENCE</scope>
</reference>
<evidence type="ECO:0000256" key="2">
    <source>
        <dbReference type="ARBA" id="ARBA00022692"/>
    </source>
</evidence>
<name>A0A644VC24_9ZZZZ</name>
<feature type="transmembrane region" description="Helical" evidence="5">
    <location>
        <begin position="12"/>
        <end position="29"/>
    </location>
</feature>
<protein>
    <submittedName>
        <fullName evidence="7">NAD(P)H-quinone oxidoreductase subunit 2, chloroplastic</fullName>
        <ecNumber evidence="7">1.6.5.11</ecNumber>
    </submittedName>
</protein>
<feature type="transmembrane region" description="Helical" evidence="5">
    <location>
        <begin position="158"/>
        <end position="181"/>
    </location>
</feature>
<feature type="transmembrane region" description="Helical" evidence="5">
    <location>
        <begin position="321"/>
        <end position="343"/>
    </location>
</feature>
<dbReference type="GO" id="GO:0042773">
    <property type="term" value="P:ATP synthesis coupled electron transport"/>
    <property type="evidence" value="ECO:0007669"/>
    <property type="project" value="InterPro"/>
</dbReference>
<evidence type="ECO:0000256" key="3">
    <source>
        <dbReference type="ARBA" id="ARBA00022989"/>
    </source>
</evidence>
<sequence>MNYSAFLLLHDELSLLIVMVILLTFDISVSIRRGRYIQPLAIVLLTIHTLLNAFPRDAFEVAGGMYQYFPMHTYVKTILNIGTIIVFLQANKWLNNKDSMIRRGEFYFITLSTLFGLYIMLSAGHFLLFFIGIEMASIPMATLVAFNKYQHKSAEAGAKFILSSVFASGISLYGISMIYGTTGTLYFDDLSPLITGGSMQIMSFVFFAVGLFFKISLVPFHLWTPDVYEGAPTPVTAYLSVVSKGAAAFVLFTLFTRVFGNLIEEWQSILYGLIIISITLANVFAIRQQNIKRFMAFSSISQAGYLMLGVISASTTGMSSLVYYVLVYLFSNLAIFGVIAIIENHTGKVAIKDYNGLYQTNPKLSAIMMFALFSLAGIPPFAGFFSKFFIFAAAAEQGFYVLVFIALLNTIISLYYYLLIVKAMFLRKSDEPIERIASDIPARISLVICLLAIVFAGLLSAVYQQIATFSFI</sequence>
<accession>A0A644VC24</accession>
<feature type="transmembrane region" description="Helical" evidence="5">
    <location>
        <begin position="36"/>
        <end position="54"/>
    </location>
</feature>
<keyword evidence="7" id="KW-0560">Oxidoreductase</keyword>
<dbReference type="PANTHER" id="PTHR22773">
    <property type="entry name" value="NADH DEHYDROGENASE"/>
    <property type="match status" value="1"/>
</dbReference>
<dbReference type="NCBIfam" id="TIGR01770">
    <property type="entry name" value="NDH_I_N"/>
    <property type="match status" value="1"/>
</dbReference>
<feature type="domain" description="NADH:quinone oxidoreductase/Mrp antiporter transmembrane" evidence="6">
    <location>
        <begin position="123"/>
        <end position="413"/>
    </location>
</feature>
<evidence type="ECO:0000313" key="7">
    <source>
        <dbReference type="EMBL" id="MPL88830.1"/>
    </source>
</evidence>
<keyword evidence="4 5" id="KW-0472">Membrane</keyword>
<feature type="transmembrane region" description="Helical" evidence="5">
    <location>
        <begin position="399"/>
        <end position="419"/>
    </location>
</feature>
<dbReference type="EC" id="1.6.5.11" evidence="7"/>
<dbReference type="EMBL" id="VSSQ01000266">
    <property type="protein sequence ID" value="MPL88830.1"/>
    <property type="molecule type" value="Genomic_DNA"/>
</dbReference>
<organism evidence="7">
    <name type="scientific">bioreactor metagenome</name>
    <dbReference type="NCBI Taxonomy" id="1076179"/>
    <lineage>
        <taxon>unclassified sequences</taxon>
        <taxon>metagenomes</taxon>
        <taxon>ecological metagenomes</taxon>
    </lineage>
</organism>
<proteinExistence type="inferred from homology"/>
<comment type="subcellular location">
    <subcellularLocation>
        <location evidence="1">Membrane</location>
        <topology evidence="1">Multi-pass membrane protein</topology>
    </subcellularLocation>
</comment>
<dbReference type="GO" id="GO:0008137">
    <property type="term" value="F:NADH dehydrogenase (ubiquinone) activity"/>
    <property type="evidence" value="ECO:0007669"/>
    <property type="project" value="InterPro"/>
</dbReference>
<keyword evidence="3 5" id="KW-1133">Transmembrane helix</keyword>
<feature type="transmembrane region" description="Helical" evidence="5">
    <location>
        <begin position="201"/>
        <end position="223"/>
    </location>
</feature>
<evidence type="ECO:0000256" key="5">
    <source>
        <dbReference type="SAM" id="Phobius"/>
    </source>
</evidence>
<dbReference type="Pfam" id="PF00361">
    <property type="entry name" value="Proton_antipo_M"/>
    <property type="match status" value="1"/>
</dbReference>
<evidence type="ECO:0000256" key="4">
    <source>
        <dbReference type="ARBA" id="ARBA00023136"/>
    </source>
</evidence>